<dbReference type="InterPro" id="IPR008948">
    <property type="entry name" value="L-Aspartase-like"/>
</dbReference>
<dbReference type="RefSeq" id="XP_026687752.1">
    <property type="nucleotide sequence ID" value="XM_026831951.1"/>
</dbReference>
<dbReference type="EC" id="4.2.1.2" evidence="2"/>
<dbReference type="HAMAP" id="MF_00743">
    <property type="entry name" value="FumaraseC"/>
    <property type="match status" value="1"/>
</dbReference>
<dbReference type="RefSeq" id="XP_008484301.2">
    <property type="nucleotide sequence ID" value="XM_008486079.3"/>
</dbReference>
<dbReference type="Gene3D" id="1.10.275.10">
    <property type="entry name" value="Fumarase/aspartase (N-terminal domain)"/>
    <property type="match status" value="1"/>
</dbReference>
<organism evidence="8">
    <name type="scientific">Diaphorina citri</name>
    <name type="common">Asian citrus psyllid</name>
    <dbReference type="NCBI Taxonomy" id="121845"/>
    <lineage>
        <taxon>Eukaryota</taxon>
        <taxon>Metazoa</taxon>
        <taxon>Ecdysozoa</taxon>
        <taxon>Arthropoda</taxon>
        <taxon>Hexapoda</taxon>
        <taxon>Insecta</taxon>
        <taxon>Pterygota</taxon>
        <taxon>Neoptera</taxon>
        <taxon>Paraneoptera</taxon>
        <taxon>Hemiptera</taxon>
        <taxon>Sternorrhyncha</taxon>
        <taxon>Psylloidea</taxon>
        <taxon>Psyllidae</taxon>
        <taxon>Diaphorininae</taxon>
        <taxon>Diaphorina</taxon>
    </lineage>
</organism>
<evidence type="ECO:0000256" key="1">
    <source>
        <dbReference type="ARBA" id="ARBA00009084"/>
    </source>
</evidence>
<dbReference type="InterPro" id="IPR005677">
    <property type="entry name" value="Fum_hydII"/>
</dbReference>
<accession>A0A1S3DLZ8</accession>
<dbReference type="FunFam" id="1.10.275.10:FF:000001">
    <property type="entry name" value="Fumarate hydratase, mitochondrial"/>
    <property type="match status" value="1"/>
</dbReference>
<dbReference type="PaxDb" id="121845-A0A1S3DLZ8"/>
<dbReference type="SUPFAM" id="SSF48557">
    <property type="entry name" value="L-aspartase-like"/>
    <property type="match status" value="1"/>
</dbReference>
<keyword evidence="7" id="KW-1185">Reference proteome</keyword>
<comment type="similarity">
    <text evidence="1">Belongs to the class-II fumarase/aspartase family. Fumarase subfamily.</text>
</comment>
<dbReference type="Gene3D" id="1.10.40.30">
    <property type="entry name" value="Fumarase/aspartase (C-terminal domain)"/>
    <property type="match status" value="1"/>
</dbReference>
<feature type="domain" description="Fumarate lyase N-terminal" evidence="5">
    <location>
        <begin position="14"/>
        <end position="346"/>
    </location>
</feature>
<dbReference type="InterPro" id="IPR018951">
    <property type="entry name" value="Fumarase_C_C"/>
</dbReference>
<keyword evidence="4" id="KW-0472">Membrane</keyword>
<dbReference type="Pfam" id="PF10415">
    <property type="entry name" value="FumaraseC_C"/>
    <property type="match status" value="1"/>
</dbReference>
<dbReference type="PANTHER" id="PTHR11444:SF1">
    <property type="entry name" value="FUMARATE HYDRATASE, MITOCHONDRIAL"/>
    <property type="match status" value="1"/>
</dbReference>
<evidence type="ECO:0000256" key="2">
    <source>
        <dbReference type="ARBA" id="ARBA00012921"/>
    </source>
</evidence>
<dbReference type="CDD" id="cd01362">
    <property type="entry name" value="Fumarase_classII"/>
    <property type="match status" value="1"/>
</dbReference>
<dbReference type="STRING" id="121845.A0A1S3DLZ8"/>
<dbReference type="GO" id="GO:0006106">
    <property type="term" value="P:fumarate metabolic process"/>
    <property type="evidence" value="ECO:0007669"/>
    <property type="project" value="InterPro"/>
</dbReference>
<proteinExistence type="inferred from homology"/>
<dbReference type="AlphaFoldDB" id="A0A1S3DLZ8"/>
<evidence type="ECO:0000313" key="7">
    <source>
        <dbReference type="Proteomes" id="UP000079169"/>
    </source>
</evidence>
<dbReference type="FunFam" id="1.10.40.30:FF:000002">
    <property type="entry name" value="Fumarate hydratase class II"/>
    <property type="match status" value="1"/>
</dbReference>
<feature type="transmembrane region" description="Helical" evidence="4">
    <location>
        <begin position="583"/>
        <end position="601"/>
    </location>
</feature>
<keyword evidence="4" id="KW-0812">Transmembrane</keyword>
<evidence type="ECO:0000313" key="9">
    <source>
        <dbReference type="RefSeq" id="XP_026687752.1"/>
    </source>
</evidence>
<evidence type="ECO:0000256" key="3">
    <source>
        <dbReference type="ARBA" id="ARBA00023239"/>
    </source>
</evidence>
<dbReference type="GO" id="GO:0004333">
    <property type="term" value="F:fumarate hydratase activity"/>
    <property type="evidence" value="ECO:0007669"/>
    <property type="project" value="UniProtKB-EC"/>
</dbReference>
<sequence>MGKDGVRIEKDSFGELEVPNDKYYGAQTVRSLINFPIGGESERMPEAIISAMGILKKAAAQVNKGFGLDSKIADTISKAADEVISGKLYEDHFPLSIWQTGSGTQTNMNVNEVISNRAIEMLGGKLGSKDPVHPNDHVNKCQSSNDTFPTAMHIAVALEIHNRLLCSLQMLHDALDKKSQEFQNIIKIGRTHTQDATPLTLGQEFSGYVTQIKYGIERVKDTLPRLYQLAIGGTAVGTGLNTYVGFAENCTQRISELTGLPFKSAPNKFEALASHDALVEVSGALNTVAVSLMKIANDIRFLGSGPRSGLGELKLPENEPGSSIMPGKVNPTQVEALTMVAAQVMGNHVAVTVGGSNGHFELNVFKPLIVSNVLRSIRLLADTTESFTTKCVTGILPNEDTIAKHVNDSLMLVTALNPHIGYDKAAEIAKHAYKTGITLKEAAVKLGYLTEQEYDQWVKPEKMLGPEYHPYFKPDNNETIFHTEKVISQQILAAKVLPPWSRPSCPQARSIIRGRPSTLRYSARTQFVRSSQPARPKRDLDAKMTTVPPSYFTSEFPSEAPLANLSHGNSSYPVHSQNSLSSMKNSCLFLVIIGFFLVVIFRRLKLWKKKTSAIQKKKLQQKVVNTSDLPETKQYIAC</sequence>
<dbReference type="KEGG" id="dci:103520977"/>
<dbReference type="InterPro" id="IPR022761">
    <property type="entry name" value="Fumarate_lyase_N"/>
</dbReference>
<dbReference type="Proteomes" id="UP000079169">
    <property type="component" value="Unplaced"/>
</dbReference>
<dbReference type="PRINTS" id="PR00149">
    <property type="entry name" value="FUMRATELYASE"/>
</dbReference>
<dbReference type="GO" id="GO:0006108">
    <property type="term" value="P:malate metabolic process"/>
    <property type="evidence" value="ECO:0007669"/>
    <property type="project" value="TreeGrafter"/>
</dbReference>
<evidence type="ECO:0000313" key="8">
    <source>
        <dbReference type="RefSeq" id="XP_008484301.2"/>
    </source>
</evidence>
<dbReference type="FunFam" id="1.20.200.10:FF:000001">
    <property type="entry name" value="Fumarate hydratase, mitochondrial"/>
    <property type="match status" value="1"/>
</dbReference>
<dbReference type="PROSITE" id="PS00163">
    <property type="entry name" value="FUMARATE_LYASES"/>
    <property type="match status" value="1"/>
</dbReference>
<dbReference type="NCBIfam" id="NF008909">
    <property type="entry name" value="PRK12273.1"/>
    <property type="match status" value="1"/>
</dbReference>
<evidence type="ECO:0000259" key="6">
    <source>
        <dbReference type="Pfam" id="PF10415"/>
    </source>
</evidence>
<dbReference type="NCBIfam" id="TIGR00979">
    <property type="entry name" value="fumC_II"/>
    <property type="match status" value="1"/>
</dbReference>
<protein>
    <recommendedName>
        <fullName evidence="2">fumarate hydratase</fullName>
        <ecNumber evidence="2">4.2.1.2</ecNumber>
    </recommendedName>
</protein>
<dbReference type="PANTHER" id="PTHR11444">
    <property type="entry name" value="ASPARTATEAMMONIA/ARGININOSUCCINATE/ADENYLOSUCCINATE LYASE"/>
    <property type="match status" value="1"/>
</dbReference>
<dbReference type="UniPathway" id="UPA00223">
    <property type="reaction ID" value="UER01007"/>
</dbReference>
<dbReference type="InterPro" id="IPR024083">
    <property type="entry name" value="Fumarase/histidase_N"/>
</dbReference>
<dbReference type="GeneID" id="103520977"/>
<evidence type="ECO:0000256" key="4">
    <source>
        <dbReference type="SAM" id="Phobius"/>
    </source>
</evidence>
<keyword evidence="3" id="KW-0456">Lyase</keyword>
<evidence type="ECO:0000259" key="5">
    <source>
        <dbReference type="Pfam" id="PF00206"/>
    </source>
</evidence>
<dbReference type="GO" id="GO:0006099">
    <property type="term" value="P:tricarboxylic acid cycle"/>
    <property type="evidence" value="ECO:0007669"/>
    <property type="project" value="UniProtKB-UniPathway"/>
</dbReference>
<dbReference type="Pfam" id="PF00206">
    <property type="entry name" value="Lyase_1"/>
    <property type="match status" value="1"/>
</dbReference>
<dbReference type="InterPro" id="IPR000362">
    <property type="entry name" value="Fumarate_lyase_fam"/>
</dbReference>
<dbReference type="OMA" id="GINTHIG"/>
<reference evidence="8" key="1">
    <citation type="submission" date="2023-09" db="UniProtKB">
        <authorList>
            <consortium name="RefSeq"/>
        </authorList>
    </citation>
    <scope>IDENTIFICATION</scope>
</reference>
<gene>
    <name evidence="8 9" type="primary">LOC103520977</name>
</gene>
<dbReference type="GO" id="GO:0005739">
    <property type="term" value="C:mitochondrion"/>
    <property type="evidence" value="ECO:0007669"/>
    <property type="project" value="TreeGrafter"/>
</dbReference>
<dbReference type="InterPro" id="IPR020557">
    <property type="entry name" value="Fumarate_lyase_CS"/>
</dbReference>
<dbReference type="Gene3D" id="1.20.200.10">
    <property type="entry name" value="Fumarase/aspartase (Central domain)"/>
    <property type="match status" value="1"/>
</dbReference>
<feature type="domain" description="Fumarase C C-terminal" evidence="6">
    <location>
        <begin position="412"/>
        <end position="464"/>
    </location>
</feature>
<keyword evidence="4" id="KW-1133">Transmembrane helix</keyword>
<name>A0A1S3DLZ8_DIACI</name>